<evidence type="ECO:0000256" key="1">
    <source>
        <dbReference type="SAM" id="MobiDB-lite"/>
    </source>
</evidence>
<organism evidence="2 3">
    <name type="scientific">Drosophila ananassae</name>
    <name type="common">Fruit fly</name>
    <dbReference type="NCBI Taxonomy" id="7217"/>
    <lineage>
        <taxon>Eukaryota</taxon>
        <taxon>Metazoa</taxon>
        <taxon>Ecdysozoa</taxon>
        <taxon>Arthropoda</taxon>
        <taxon>Hexapoda</taxon>
        <taxon>Insecta</taxon>
        <taxon>Pterygota</taxon>
        <taxon>Neoptera</taxon>
        <taxon>Endopterygota</taxon>
        <taxon>Diptera</taxon>
        <taxon>Brachycera</taxon>
        <taxon>Muscomorpha</taxon>
        <taxon>Ephydroidea</taxon>
        <taxon>Drosophilidae</taxon>
        <taxon>Drosophila</taxon>
        <taxon>Sophophora</taxon>
    </lineage>
</organism>
<dbReference type="STRING" id="7217.A0A0P8YGJ3"/>
<dbReference type="InParanoid" id="A0A0P8YGJ3"/>
<feature type="region of interest" description="Disordered" evidence="1">
    <location>
        <begin position="199"/>
        <end position="227"/>
    </location>
</feature>
<accession>A0A0P8YGJ3</accession>
<feature type="compositionally biased region" description="Basic residues" evidence="1">
    <location>
        <begin position="46"/>
        <end position="55"/>
    </location>
</feature>
<evidence type="ECO:0000313" key="2">
    <source>
        <dbReference type="EMBL" id="KPU78058.1"/>
    </source>
</evidence>
<dbReference type="EMBL" id="CH902618">
    <property type="protein sequence ID" value="KPU78058.1"/>
    <property type="molecule type" value="Genomic_DNA"/>
</dbReference>
<dbReference type="OrthoDB" id="7862929at2759"/>
<evidence type="ECO:0000313" key="3">
    <source>
        <dbReference type="Proteomes" id="UP000007801"/>
    </source>
</evidence>
<dbReference type="KEGG" id="dan:6492923"/>
<feature type="region of interest" description="Disordered" evidence="1">
    <location>
        <begin position="410"/>
        <end position="429"/>
    </location>
</feature>
<reference evidence="2 3" key="1">
    <citation type="journal article" date="2007" name="Nature">
        <title>Evolution of genes and genomes on the Drosophila phylogeny.</title>
        <authorList>
            <consortium name="Drosophila 12 Genomes Consortium"/>
            <person name="Clark A.G."/>
            <person name="Eisen M.B."/>
            <person name="Smith D.R."/>
            <person name="Bergman C.M."/>
            <person name="Oliver B."/>
            <person name="Markow T.A."/>
            <person name="Kaufman T.C."/>
            <person name="Kellis M."/>
            <person name="Gelbart W."/>
            <person name="Iyer V.N."/>
            <person name="Pollard D.A."/>
            <person name="Sackton T.B."/>
            <person name="Larracuente A.M."/>
            <person name="Singh N.D."/>
            <person name="Abad J.P."/>
            <person name="Abt D.N."/>
            <person name="Adryan B."/>
            <person name="Aguade M."/>
            <person name="Akashi H."/>
            <person name="Anderson W.W."/>
            <person name="Aquadro C.F."/>
            <person name="Ardell D.H."/>
            <person name="Arguello R."/>
            <person name="Artieri C.G."/>
            <person name="Barbash D.A."/>
            <person name="Barker D."/>
            <person name="Barsanti P."/>
            <person name="Batterham P."/>
            <person name="Batzoglou S."/>
            <person name="Begun D."/>
            <person name="Bhutkar A."/>
            <person name="Blanco E."/>
            <person name="Bosak S.A."/>
            <person name="Bradley R.K."/>
            <person name="Brand A.D."/>
            <person name="Brent M.R."/>
            <person name="Brooks A.N."/>
            <person name="Brown R.H."/>
            <person name="Butlin R.K."/>
            <person name="Caggese C."/>
            <person name="Calvi B.R."/>
            <person name="Bernardo de Carvalho A."/>
            <person name="Caspi A."/>
            <person name="Castrezana S."/>
            <person name="Celniker S.E."/>
            <person name="Chang J.L."/>
            <person name="Chapple C."/>
            <person name="Chatterji S."/>
            <person name="Chinwalla A."/>
            <person name="Civetta A."/>
            <person name="Clifton S.W."/>
            <person name="Comeron J.M."/>
            <person name="Costello J.C."/>
            <person name="Coyne J.A."/>
            <person name="Daub J."/>
            <person name="David R.G."/>
            <person name="Delcher A.L."/>
            <person name="Delehaunty K."/>
            <person name="Do C.B."/>
            <person name="Ebling H."/>
            <person name="Edwards K."/>
            <person name="Eickbush T."/>
            <person name="Evans J.D."/>
            <person name="Filipski A."/>
            <person name="Findeiss S."/>
            <person name="Freyhult E."/>
            <person name="Fulton L."/>
            <person name="Fulton R."/>
            <person name="Garcia A.C."/>
            <person name="Gardiner A."/>
            <person name="Garfield D.A."/>
            <person name="Garvin B.E."/>
            <person name="Gibson G."/>
            <person name="Gilbert D."/>
            <person name="Gnerre S."/>
            <person name="Godfrey J."/>
            <person name="Good R."/>
            <person name="Gotea V."/>
            <person name="Gravely B."/>
            <person name="Greenberg A.J."/>
            <person name="Griffiths-Jones S."/>
            <person name="Gross S."/>
            <person name="Guigo R."/>
            <person name="Gustafson E.A."/>
            <person name="Haerty W."/>
            <person name="Hahn M.W."/>
            <person name="Halligan D.L."/>
            <person name="Halpern A.L."/>
            <person name="Halter G.M."/>
            <person name="Han M.V."/>
            <person name="Heger A."/>
            <person name="Hillier L."/>
            <person name="Hinrichs A.S."/>
            <person name="Holmes I."/>
            <person name="Hoskins R.A."/>
            <person name="Hubisz M.J."/>
            <person name="Hultmark D."/>
            <person name="Huntley M.A."/>
            <person name="Jaffe D.B."/>
            <person name="Jagadeeshan S."/>
            <person name="Jeck W.R."/>
            <person name="Johnson J."/>
            <person name="Jones C.D."/>
            <person name="Jordan W.C."/>
            <person name="Karpen G.H."/>
            <person name="Kataoka E."/>
            <person name="Keightley P.D."/>
            <person name="Kheradpour P."/>
            <person name="Kirkness E.F."/>
            <person name="Koerich L.B."/>
            <person name="Kristiansen K."/>
            <person name="Kudrna D."/>
            <person name="Kulathinal R.J."/>
            <person name="Kumar S."/>
            <person name="Kwok R."/>
            <person name="Lander E."/>
            <person name="Langley C.H."/>
            <person name="Lapoint R."/>
            <person name="Lazzaro B.P."/>
            <person name="Lee S.J."/>
            <person name="Levesque L."/>
            <person name="Li R."/>
            <person name="Lin C.F."/>
            <person name="Lin M.F."/>
            <person name="Lindblad-Toh K."/>
            <person name="Llopart A."/>
            <person name="Long M."/>
            <person name="Low L."/>
            <person name="Lozovsky E."/>
            <person name="Lu J."/>
            <person name="Luo M."/>
            <person name="Machado C.A."/>
            <person name="Makalowski W."/>
            <person name="Marzo M."/>
            <person name="Matsuda M."/>
            <person name="Matzkin L."/>
            <person name="McAllister B."/>
            <person name="McBride C.S."/>
            <person name="McKernan B."/>
            <person name="McKernan K."/>
            <person name="Mendez-Lago M."/>
            <person name="Minx P."/>
            <person name="Mollenhauer M.U."/>
            <person name="Montooth K."/>
            <person name="Mount S.M."/>
            <person name="Mu X."/>
            <person name="Myers E."/>
            <person name="Negre B."/>
            <person name="Newfeld S."/>
            <person name="Nielsen R."/>
            <person name="Noor M.A."/>
            <person name="O'Grady P."/>
            <person name="Pachter L."/>
            <person name="Papaceit M."/>
            <person name="Parisi M.J."/>
            <person name="Parisi M."/>
            <person name="Parts L."/>
            <person name="Pedersen J.S."/>
            <person name="Pesole G."/>
            <person name="Phillippy A.M."/>
            <person name="Ponting C.P."/>
            <person name="Pop M."/>
            <person name="Porcelli D."/>
            <person name="Powell J.R."/>
            <person name="Prohaska S."/>
            <person name="Pruitt K."/>
            <person name="Puig M."/>
            <person name="Quesneville H."/>
            <person name="Ram K.R."/>
            <person name="Rand D."/>
            <person name="Rasmussen M.D."/>
            <person name="Reed L.K."/>
            <person name="Reenan R."/>
            <person name="Reily A."/>
            <person name="Remington K.A."/>
            <person name="Rieger T.T."/>
            <person name="Ritchie M.G."/>
            <person name="Robin C."/>
            <person name="Rogers Y.H."/>
            <person name="Rohde C."/>
            <person name="Rozas J."/>
            <person name="Rubenfield M.J."/>
            <person name="Ruiz A."/>
            <person name="Russo S."/>
            <person name="Salzberg S.L."/>
            <person name="Sanchez-Gracia A."/>
            <person name="Saranga D.J."/>
            <person name="Sato H."/>
            <person name="Schaeffer S.W."/>
            <person name="Schatz M.C."/>
            <person name="Schlenke T."/>
            <person name="Schwartz R."/>
            <person name="Segarra C."/>
            <person name="Singh R.S."/>
            <person name="Sirot L."/>
            <person name="Sirota M."/>
            <person name="Sisneros N.B."/>
            <person name="Smith C.D."/>
            <person name="Smith T.F."/>
            <person name="Spieth J."/>
            <person name="Stage D.E."/>
            <person name="Stark A."/>
            <person name="Stephan W."/>
            <person name="Strausberg R.L."/>
            <person name="Strempel S."/>
            <person name="Sturgill D."/>
            <person name="Sutton G."/>
            <person name="Sutton G.G."/>
            <person name="Tao W."/>
            <person name="Teichmann S."/>
            <person name="Tobari Y.N."/>
            <person name="Tomimura Y."/>
            <person name="Tsolas J.M."/>
            <person name="Valente V.L."/>
            <person name="Venter E."/>
            <person name="Venter J.C."/>
            <person name="Vicario S."/>
            <person name="Vieira F.G."/>
            <person name="Vilella A.J."/>
            <person name="Villasante A."/>
            <person name="Walenz B."/>
            <person name="Wang J."/>
            <person name="Wasserman M."/>
            <person name="Watts T."/>
            <person name="Wilson D."/>
            <person name="Wilson R.K."/>
            <person name="Wing R.A."/>
            <person name="Wolfner M.F."/>
            <person name="Wong A."/>
            <person name="Wong G.K."/>
            <person name="Wu C.I."/>
            <person name="Wu G."/>
            <person name="Yamamoto D."/>
            <person name="Yang H.P."/>
            <person name="Yang S.P."/>
            <person name="Yorke J.A."/>
            <person name="Yoshida K."/>
            <person name="Zdobnov E."/>
            <person name="Zhang P."/>
            <person name="Zhang Y."/>
            <person name="Zimin A.V."/>
            <person name="Baldwin J."/>
            <person name="Abdouelleil A."/>
            <person name="Abdulkadir J."/>
            <person name="Abebe A."/>
            <person name="Abera B."/>
            <person name="Abreu J."/>
            <person name="Acer S.C."/>
            <person name="Aftuck L."/>
            <person name="Alexander A."/>
            <person name="An P."/>
            <person name="Anderson E."/>
            <person name="Anderson S."/>
            <person name="Arachi H."/>
            <person name="Azer M."/>
            <person name="Bachantsang P."/>
            <person name="Barry A."/>
            <person name="Bayul T."/>
            <person name="Berlin A."/>
            <person name="Bessette D."/>
            <person name="Bloom T."/>
            <person name="Blye J."/>
            <person name="Boguslavskiy L."/>
            <person name="Bonnet C."/>
            <person name="Boukhgalter B."/>
            <person name="Bourzgui I."/>
            <person name="Brown A."/>
            <person name="Cahill P."/>
            <person name="Channer S."/>
            <person name="Cheshatsang Y."/>
            <person name="Chuda L."/>
            <person name="Citroen M."/>
            <person name="Collymore A."/>
            <person name="Cooke P."/>
            <person name="Costello M."/>
            <person name="D'Aco K."/>
            <person name="Daza R."/>
            <person name="De Haan G."/>
            <person name="DeGray S."/>
            <person name="DeMaso C."/>
            <person name="Dhargay N."/>
            <person name="Dooley K."/>
            <person name="Dooley E."/>
            <person name="Doricent M."/>
            <person name="Dorje P."/>
            <person name="Dorjee K."/>
            <person name="Dupes A."/>
            <person name="Elong R."/>
            <person name="Falk J."/>
            <person name="Farina A."/>
            <person name="Faro S."/>
            <person name="Ferguson D."/>
            <person name="Fisher S."/>
            <person name="Foley C.D."/>
            <person name="Franke A."/>
            <person name="Friedrich D."/>
            <person name="Gadbois L."/>
            <person name="Gearin G."/>
            <person name="Gearin C.R."/>
            <person name="Giannoukos G."/>
            <person name="Goode T."/>
            <person name="Graham J."/>
            <person name="Grandbois E."/>
            <person name="Grewal S."/>
            <person name="Gyaltsen K."/>
            <person name="Hafez N."/>
            <person name="Hagos B."/>
            <person name="Hall J."/>
            <person name="Henson C."/>
            <person name="Hollinger A."/>
            <person name="Honan T."/>
            <person name="Huard M.D."/>
            <person name="Hughes L."/>
            <person name="Hurhula B."/>
            <person name="Husby M.E."/>
            <person name="Kamat A."/>
            <person name="Kanga B."/>
            <person name="Kashin S."/>
            <person name="Khazanovich D."/>
            <person name="Kisner P."/>
            <person name="Lance K."/>
            <person name="Lara M."/>
            <person name="Lee W."/>
            <person name="Lennon N."/>
            <person name="Letendre F."/>
            <person name="LeVine R."/>
            <person name="Lipovsky A."/>
            <person name="Liu X."/>
            <person name="Liu J."/>
            <person name="Liu S."/>
            <person name="Lokyitsang T."/>
            <person name="Lokyitsang Y."/>
            <person name="Lubonja R."/>
            <person name="Lui A."/>
            <person name="MacDonald P."/>
            <person name="Magnisalis V."/>
            <person name="Maru K."/>
            <person name="Matthews C."/>
            <person name="McCusker W."/>
            <person name="McDonough S."/>
            <person name="Mehta T."/>
            <person name="Meldrim J."/>
            <person name="Meneus L."/>
            <person name="Mihai O."/>
            <person name="Mihalev A."/>
            <person name="Mihova T."/>
            <person name="Mittelman R."/>
            <person name="Mlenga V."/>
            <person name="Montmayeur A."/>
            <person name="Mulrain L."/>
            <person name="Navidi A."/>
            <person name="Naylor J."/>
            <person name="Negash T."/>
            <person name="Nguyen T."/>
            <person name="Nguyen N."/>
            <person name="Nicol R."/>
            <person name="Norbu C."/>
            <person name="Norbu N."/>
            <person name="Novod N."/>
            <person name="O'Neill B."/>
            <person name="Osman S."/>
            <person name="Markiewicz E."/>
            <person name="Oyono O.L."/>
            <person name="Patti C."/>
            <person name="Phunkhang P."/>
            <person name="Pierre F."/>
            <person name="Priest M."/>
            <person name="Raghuraman S."/>
            <person name="Rege F."/>
            <person name="Reyes R."/>
            <person name="Rise C."/>
            <person name="Rogov P."/>
            <person name="Ross K."/>
            <person name="Ryan E."/>
            <person name="Settipalli S."/>
            <person name="Shea T."/>
            <person name="Sherpa N."/>
            <person name="Shi L."/>
            <person name="Shih D."/>
            <person name="Sparrow T."/>
            <person name="Spaulding J."/>
            <person name="Stalker J."/>
            <person name="Stange-Thomann N."/>
            <person name="Stavropoulos S."/>
            <person name="Stone C."/>
            <person name="Strader C."/>
            <person name="Tesfaye S."/>
            <person name="Thomson T."/>
            <person name="Thoulutsang Y."/>
            <person name="Thoulutsang D."/>
            <person name="Topham K."/>
            <person name="Topping I."/>
            <person name="Tsamla T."/>
            <person name="Vassiliev H."/>
            <person name="Vo A."/>
            <person name="Wangchuk T."/>
            <person name="Wangdi T."/>
            <person name="Weiand M."/>
            <person name="Wilkinson J."/>
            <person name="Wilson A."/>
            <person name="Yadav S."/>
            <person name="Young G."/>
            <person name="Yu Q."/>
            <person name="Zembek L."/>
            <person name="Zhong D."/>
            <person name="Zimmer A."/>
            <person name="Zwirko Z."/>
            <person name="Jaffe D.B."/>
            <person name="Alvarez P."/>
            <person name="Brockman W."/>
            <person name="Butler J."/>
            <person name="Chin C."/>
            <person name="Gnerre S."/>
            <person name="Grabherr M."/>
            <person name="Kleber M."/>
            <person name="Mauceli E."/>
            <person name="MacCallum I."/>
        </authorList>
    </citation>
    <scope>NUCLEOTIDE SEQUENCE [LARGE SCALE GENOMIC DNA]</scope>
    <source>
        <strain evidence="3">Tucson 14024-0371.13</strain>
    </source>
</reference>
<proteinExistence type="predicted"/>
<name>A0A0P8YGJ3_DROAN</name>
<protein>
    <submittedName>
        <fullName evidence="2">Uncharacterized protein</fullName>
    </submittedName>
</protein>
<dbReference type="GeneID" id="6492923"/>
<feature type="region of interest" description="Disordered" evidence="1">
    <location>
        <begin position="36"/>
        <end position="59"/>
    </location>
</feature>
<gene>
    <name evidence="2" type="primary">Dana\GF10047</name>
    <name evidence="2" type="synonym">dana_GLEANR_10003</name>
    <name evidence="2" type="ORF">GF10047</name>
</gene>
<keyword evidence="3" id="KW-1185">Reference proteome</keyword>
<sequence length="574" mass="66699">MENAKSIPINPNAYYLANSVSNVLYNLEKVDQRTLAWPKSPEHSKPGRRVKKKPKSTTSIEVPFTHRPSFLMNRPAGGKSQTDQWAAKKSKFYKIIRDSQMPDSHRNNRKVERDYDEDSLYSDISSILESHLDQQGRFKNKNNFNESNSPPITQRLEREIYKVRMLDPDKSEFDFRKNKKMHGSNTSLTLQMYPLRSTAPENPDMEVKSTKQNLPKTRLPMGDPKKGSAKLHFMDLYKVRQKITEPNKKKATAKGKKQKKYIVRKNGKRGTTCDLAEVFRPTRMSQRGSFKKLSTSGYMSGYVSARRSEANAVDNRPAYMVILDDQNLRNNAPLLRLTAERNRRRLSKLSTASMSPLEDFSERLLKLKRLLSRSSDSTEDWRYESSSLAIDGIADHDLLLFPYPEIFHKEGSSESKRREEASHQHPEIPTPIREMRLEEKPPKPELETKKKKDCCSMCKLIHPKEPEKEAPFLQEMRKEQARQELLAYAANRSKSLKTPVTEKATVHNLDIHDIQYQSYFKLEDRDIHFERAKPLCKKPFQNNLFKMSRPRICFGEIDLNRASQTRDNNCDQNI</sequence>
<feature type="compositionally biased region" description="Basic and acidic residues" evidence="1">
    <location>
        <begin position="410"/>
        <end position="426"/>
    </location>
</feature>
<dbReference type="AlphaFoldDB" id="A0A0P8YGJ3"/>
<dbReference type="Proteomes" id="UP000007801">
    <property type="component" value="Unassembled WGS sequence"/>
</dbReference>